<reference evidence="22" key="1">
    <citation type="journal article" date="2020" name="mSystems">
        <title>Genome- and Community-Level Interaction Insights into Carbon Utilization and Element Cycling Functions of Hydrothermarchaeota in Hydrothermal Sediment.</title>
        <authorList>
            <person name="Zhou Z."/>
            <person name="Liu Y."/>
            <person name="Xu W."/>
            <person name="Pan J."/>
            <person name="Luo Z.H."/>
            <person name="Li M."/>
        </authorList>
    </citation>
    <scope>NUCLEOTIDE SEQUENCE [LARGE SCALE GENOMIC DNA]</scope>
    <source>
        <strain evidence="22">SpSt-966</strain>
    </source>
</reference>
<evidence type="ECO:0000256" key="3">
    <source>
        <dbReference type="ARBA" id="ARBA00005208"/>
    </source>
</evidence>
<comment type="catalytic activity">
    <reaction evidence="17 20">
        <text>alpha-D-glucosamine 1-phosphate + acetyl-CoA = N-acetyl-alpha-D-glucosamine 1-phosphate + CoA + H(+)</text>
        <dbReference type="Rhea" id="RHEA:13725"/>
        <dbReference type="ChEBI" id="CHEBI:15378"/>
        <dbReference type="ChEBI" id="CHEBI:57287"/>
        <dbReference type="ChEBI" id="CHEBI:57288"/>
        <dbReference type="ChEBI" id="CHEBI:57776"/>
        <dbReference type="ChEBI" id="CHEBI:58516"/>
        <dbReference type="EC" id="2.3.1.157"/>
    </reaction>
</comment>
<evidence type="ECO:0000256" key="20">
    <source>
        <dbReference type="HAMAP-Rule" id="MF_01631"/>
    </source>
</evidence>
<dbReference type="NCBIfam" id="TIGR01173">
    <property type="entry name" value="glmU"/>
    <property type="match status" value="1"/>
</dbReference>
<dbReference type="GO" id="GO:0071555">
    <property type="term" value="P:cell wall organization"/>
    <property type="evidence" value="ECO:0007669"/>
    <property type="project" value="UniProtKB-KW"/>
</dbReference>
<dbReference type="InterPro" id="IPR005835">
    <property type="entry name" value="NTP_transferase_dom"/>
</dbReference>
<dbReference type="EMBL" id="DTPE01000054">
    <property type="protein sequence ID" value="HGE74730.1"/>
    <property type="molecule type" value="Genomic_DNA"/>
</dbReference>
<dbReference type="GO" id="GO:0016020">
    <property type="term" value="C:membrane"/>
    <property type="evidence" value="ECO:0007669"/>
    <property type="project" value="GOC"/>
</dbReference>
<keyword evidence="10 20" id="KW-0677">Repeat</keyword>
<evidence type="ECO:0000256" key="14">
    <source>
        <dbReference type="ARBA" id="ARBA00023268"/>
    </source>
</evidence>
<feature type="binding site" evidence="20">
    <location>
        <position position="220"/>
    </location>
    <ligand>
        <name>UDP-N-acetyl-alpha-D-glucosamine</name>
        <dbReference type="ChEBI" id="CHEBI:57705"/>
    </ligand>
</feature>
<dbReference type="GO" id="GO:0009252">
    <property type="term" value="P:peptidoglycan biosynthetic process"/>
    <property type="evidence" value="ECO:0007669"/>
    <property type="project" value="UniProtKB-UniRule"/>
</dbReference>
<keyword evidence="15 20" id="KW-0012">Acyltransferase</keyword>
<feature type="binding site" evidence="20">
    <location>
        <position position="325"/>
    </location>
    <ligand>
        <name>UDP-N-acetyl-alpha-D-glucosamine</name>
        <dbReference type="ChEBI" id="CHEBI:57705"/>
    </ligand>
</feature>
<comment type="pathway">
    <text evidence="3 20">Nucleotide-sugar biosynthesis; UDP-N-acetyl-alpha-D-glucosamine biosynthesis; UDP-N-acetyl-alpha-D-glucosamine from N-acetyl-alpha-D-glucosamine 1-phosphate: step 1/1.</text>
</comment>
<dbReference type="PANTHER" id="PTHR43584:SF3">
    <property type="entry name" value="BIFUNCTIONAL PROTEIN GLMU"/>
    <property type="match status" value="1"/>
</dbReference>
<dbReference type="GO" id="GO:0006048">
    <property type="term" value="P:UDP-N-acetylglucosamine biosynthetic process"/>
    <property type="evidence" value="ECO:0007669"/>
    <property type="project" value="UniProtKB-UniPathway"/>
</dbReference>
<dbReference type="GO" id="GO:0005737">
    <property type="term" value="C:cytoplasm"/>
    <property type="evidence" value="ECO:0007669"/>
    <property type="project" value="UniProtKB-SubCell"/>
</dbReference>
<comment type="catalytic activity">
    <reaction evidence="18 20">
        <text>N-acetyl-alpha-D-glucosamine 1-phosphate + UTP + H(+) = UDP-N-acetyl-alpha-D-glucosamine + diphosphate</text>
        <dbReference type="Rhea" id="RHEA:13509"/>
        <dbReference type="ChEBI" id="CHEBI:15378"/>
        <dbReference type="ChEBI" id="CHEBI:33019"/>
        <dbReference type="ChEBI" id="CHEBI:46398"/>
        <dbReference type="ChEBI" id="CHEBI:57705"/>
        <dbReference type="ChEBI" id="CHEBI:57776"/>
        <dbReference type="EC" id="2.7.7.23"/>
    </reaction>
</comment>
<evidence type="ECO:0000256" key="4">
    <source>
        <dbReference type="ARBA" id="ARBA00007707"/>
    </source>
</evidence>
<dbReference type="PROSITE" id="PS00101">
    <property type="entry name" value="HEXAPEP_TRANSFERASES"/>
    <property type="match status" value="1"/>
</dbReference>
<dbReference type="InterPro" id="IPR001451">
    <property type="entry name" value="Hexapep"/>
</dbReference>
<evidence type="ECO:0000313" key="22">
    <source>
        <dbReference type="EMBL" id="HGE74730.1"/>
    </source>
</evidence>
<keyword evidence="11 20" id="KW-0460">Magnesium</keyword>
<evidence type="ECO:0000256" key="11">
    <source>
        <dbReference type="ARBA" id="ARBA00022842"/>
    </source>
</evidence>
<feature type="binding site" evidence="20">
    <location>
        <position position="73"/>
    </location>
    <ligand>
        <name>UDP-N-acetyl-alpha-D-glucosamine</name>
        <dbReference type="ChEBI" id="CHEBI:57705"/>
    </ligand>
</feature>
<dbReference type="CDD" id="cd02540">
    <property type="entry name" value="GT2_GlmU_N_bac"/>
    <property type="match status" value="1"/>
</dbReference>
<evidence type="ECO:0000256" key="17">
    <source>
        <dbReference type="ARBA" id="ARBA00048247"/>
    </source>
</evidence>
<feature type="binding site" evidence="20">
    <location>
        <position position="23"/>
    </location>
    <ligand>
        <name>UDP-N-acetyl-alpha-D-glucosamine</name>
        <dbReference type="ChEBI" id="CHEBI:57705"/>
    </ligand>
</feature>
<feature type="binding site" evidence="20">
    <location>
        <position position="133"/>
    </location>
    <ligand>
        <name>UDP-N-acetyl-alpha-D-glucosamine</name>
        <dbReference type="ChEBI" id="CHEBI:57705"/>
    </ligand>
</feature>
<dbReference type="SUPFAM" id="SSF51161">
    <property type="entry name" value="Trimeric LpxA-like enzymes"/>
    <property type="match status" value="1"/>
</dbReference>
<feature type="binding site" evidence="20">
    <location>
        <position position="397"/>
    </location>
    <ligand>
        <name>acetyl-CoA</name>
        <dbReference type="ChEBI" id="CHEBI:57288"/>
    </ligand>
</feature>
<comment type="function">
    <text evidence="19 20">Catalyzes the last two sequential reactions in the de novo biosynthetic pathway for UDP-N-acetylglucosamine (UDP-GlcNAc). The C-terminal domain catalyzes the transfer of acetyl group from acetyl coenzyme A to glucosamine-1-phosphate (GlcN-1-P) to produce N-acetylglucosamine-1-phosphate (GlcNAc-1-P), which is converted into UDP-GlcNAc by the transfer of uridine 5-monophosphate (from uridine 5-triphosphate), a reaction catalyzed by the N-terminal domain.</text>
</comment>
<dbReference type="InterPro" id="IPR005882">
    <property type="entry name" value="Bifunctional_GlmU"/>
</dbReference>
<dbReference type="GO" id="GO:0003977">
    <property type="term" value="F:UDP-N-acetylglucosamine diphosphorylase activity"/>
    <property type="evidence" value="ECO:0007669"/>
    <property type="project" value="UniProtKB-UniRule"/>
</dbReference>
<evidence type="ECO:0000256" key="8">
    <source>
        <dbReference type="ARBA" id="ARBA00022695"/>
    </source>
</evidence>
<dbReference type="UniPathway" id="UPA00113">
    <property type="reaction ID" value="UER00532"/>
</dbReference>
<feature type="region of interest" description="N-acetyltransferase" evidence="20">
    <location>
        <begin position="244"/>
        <end position="453"/>
    </location>
</feature>
<organism evidence="22">
    <name type="scientific">Mesoaciditoga lauensis</name>
    <dbReference type="NCBI Taxonomy" id="1495039"/>
    <lineage>
        <taxon>Bacteria</taxon>
        <taxon>Thermotogati</taxon>
        <taxon>Thermotogota</taxon>
        <taxon>Thermotogae</taxon>
        <taxon>Mesoaciditogales</taxon>
        <taxon>Mesoaciditogaceae</taxon>
        <taxon>Mesoaciditoga</taxon>
    </lineage>
</organism>
<keyword evidence="8 20" id="KW-0548">Nucleotidyltransferase</keyword>
<sequence>MVVNKALILAAGIGKRMNSPRPKVAHEILGKPMINWVIDAAMMAGINEIGVVVGHGSEIVSSMISDRVKIFVQRNQLGTADAVKAGRDFLDGKIIVLYGDVPLISNDTISSLMKVDGDMIVLTTRLENPAGYGRIVRKNGKFVRIVEEVDATDDVREIDEINTGIYAFDSKALIYALDRIKNENKKAEYYLTDAVEILLEAGYDVKAVRSDDPPAVLGINTQRELSSLSKIVRERINGALMDSGVTIEDPDTTFIGPDVVVEAGALIKPFTFIYGKSKVSKNSVIGPETTLVDTFVGTGSTVLRSDCNGATVGTNCTVGPFSRLRPGATLEDHVKIGNYVEVKNSHLFNGVKAQHLTYLGDTTVGEETNIGAGTITCNYDGVNKNKTFIGKNVFVGSNTALVAPVTVGDGALVGAGSTITEDVPAYALALGRARQVNKEEWVLKKRRGKPDEK</sequence>
<evidence type="ECO:0000256" key="2">
    <source>
        <dbReference type="ARBA" id="ARBA00005166"/>
    </source>
</evidence>
<feature type="binding site" evidence="20">
    <location>
        <position position="220"/>
    </location>
    <ligand>
        <name>Mg(2+)</name>
        <dbReference type="ChEBI" id="CHEBI:18420"/>
    </ligand>
</feature>
<dbReference type="InterPro" id="IPR050065">
    <property type="entry name" value="GlmU-like"/>
</dbReference>
<dbReference type="EC" id="2.3.1.157" evidence="20"/>
<keyword evidence="6 20" id="KW-0963">Cytoplasm</keyword>
<gene>
    <name evidence="20 22" type="primary">glmU</name>
    <name evidence="22" type="ORF">ENX73_01210</name>
</gene>
<dbReference type="GO" id="GO:0019134">
    <property type="term" value="F:glucosamine-1-phosphate N-acetyltransferase activity"/>
    <property type="evidence" value="ECO:0007669"/>
    <property type="project" value="UniProtKB-UniRule"/>
</dbReference>
<dbReference type="EC" id="2.7.7.23" evidence="20"/>
<dbReference type="CDD" id="cd03353">
    <property type="entry name" value="LbH_GlmU_C"/>
    <property type="match status" value="1"/>
</dbReference>
<dbReference type="PANTHER" id="PTHR43584">
    <property type="entry name" value="NUCLEOTIDYL TRANSFERASE"/>
    <property type="match status" value="1"/>
</dbReference>
<feature type="binding site" evidence="20">
    <location>
        <position position="343"/>
    </location>
    <ligand>
        <name>UDP-N-acetyl-alpha-D-glucosamine</name>
        <dbReference type="ChEBI" id="CHEBI:57705"/>
    </ligand>
</feature>
<feature type="binding site" evidence="20">
    <location>
        <begin position="98"/>
        <end position="100"/>
    </location>
    <ligand>
        <name>UDP-N-acetyl-alpha-D-glucosamine</name>
        <dbReference type="ChEBI" id="CHEBI:57705"/>
    </ligand>
</feature>
<evidence type="ECO:0000256" key="1">
    <source>
        <dbReference type="ARBA" id="ARBA00004496"/>
    </source>
</evidence>
<comment type="similarity">
    <text evidence="4 20">In the C-terminal section; belongs to the transferase hexapeptide repeat family.</text>
</comment>
<comment type="cofactor">
    <cofactor evidence="20">
        <name>Mg(2+)</name>
        <dbReference type="ChEBI" id="CHEBI:18420"/>
    </cofactor>
    <text evidence="20">Binds 1 Mg(2+) ion per subunit.</text>
</comment>
<feature type="region of interest" description="Pyrophosphorylase" evidence="20">
    <location>
        <begin position="1"/>
        <end position="222"/>
    </location>
</feature>
<dbReference type="SUPFAM" id="SSF53448">
    <property type="entry name" value="Nucleotide-diphospho-sugar transferases"/>
    <property type="match status" value="1"/>
</dbReference>
<dbReference type="InterPro" id="IPR018357">
    <property type="entry name" value="Hexapep_transf_CS"/>
</dbReference>
<proteinExistence type="inferred from homology"/>
<feature type="binding site" evidence="20">
    <location>
        <position position="147"/>
    </location>
    <ligand>
        <name>UDP-N-acetyl-alpha-D-glucosamine</name>
        <dbReference type="ChEBI" id="CHEBI:57705"/>
    </ligand>
</feature>
<dbReference type="Pfam" id="PF00483">
    <property type="entry name" value="NTP_transferase"/>
    <property type="match status" value="1"/>
</dbReference>
<feature type="binding site" evidence="20">
    <location>
        <begin position="9"/>
        <end position="12"/>
    </location>
    <ligand>
        <name>UDP-N-acetyl-alpha-D-glucosamine</name>
        <dbReference type="ChEBI" id="CHEBI:57705"/>
    </ligand>
</feature>
<dbReference type="InterPro" id="IPR038009">
    <property type="entry name" value="GlmU_C_LbH"/>
</dbReference>
<keyword evidence="14 20" id="KW-0511">Multifunctional enzyme</keyword>
<feature type="binding site" evidence="20">
    <location>
        <begin position="378"/>
        <end position="379"/>
    </location>
    <ligand>
        <name>acetyl-CoA</name>
        <dbReference type="ChEBI" id="CHEBI:57288"/>
    </ligand>
</feature>
<evidence type="ECO:0000256" key="10">
    <source>
        <dbReference type="ARBA" id="ARBA00022737"/>
    </source>
</evidence>
<evidence type="ECO:0000256" key="18">
    <source>
        <dbReference type="ARBA" id="ARBA00048493"/>
    </source>
</evidence>
<dbReference type="UniPathway" id="UPA00973"/>
<keyword evidence="16 20" id="KW-0961">Cell wall biogenesis/degradation</keyword>
<evidence type="ECO:0000259" key="21">
    <source>
        <dbReference type="Pfam" id="PF00483"/>
    </source>
</evidence>
<comment type="pathway">
    <text evidence="2 20">Nucleotide-sugar biosynthesis; UDP-N-acetyl-alpha-D-glucosamine biosynthesis; N-acetyl-alpha-D-glucosamine 1-phosphate from alpha-D-glucosamine 6-phosphate (route II): step 2/2.</text>
</comment>
<name>A0A7V3VSH3_9BACT</name>
<feature type="binding site" evidence="20">
    <location>
        <begin position="78"/>
        <end position="79"/>
    </location>
    <ligand>
        <name>UDP-N-acetyl-alpha-D-glucosamine</name>
        <dbReference type="ChEBI" id="CHEBI:57705"/>
    </ligand>
</feature>
<evidence type="ECO:0000256" key="9">
    <source>
        <dbReference type="ARBA" id="ARBA00022723"/>
    </source>
</evidence>
<feature type="binding site" evidence="20">
    <location>
        <position position="415"/>
    </location>
    <ligand>
        <name>acetyl-CoA</name>
        <dbReference type="ChEBI" id="CHEBI:57288"/>
    </ligand>
</feature>
<keyword evidence="9 20" id="KW-0479">Metal-binding</keyword>
<dbReference type="Gene3D" id="3.90.550.10">
    <property type="entry name" value="Spore Coat Polysaccharide Biosynthesis Protein SpsA, Chain A"/>
    <property type="match status" value="1"/>
</dbReference>
<dbReference type="AlphaFoldDB" id="A0A7V3VSH3"/>
<accession>A0A7V3VSH3</accession>
<evidence type="ECO:0000256" key="5">
    <source>
        <dbReference type="ARBA" id="ARBA00007947"/>
    </source>
</evidence>
<comment type="pathway">
    <text evidence="20">Bacterial outer membrane biogenesis; LPS lipid A biosynthesis.</text>
</comment>
<protein>
    <recommendedName>
        <fullName evidence="20">Bifunctional protein GlmU</fullName>
    </recommendedName>
    <domain>
        <recommendedName>
            <fullName evidence="20">UDP-N-acetylglucosamine pyrophosphorylase</fullName>
            <ecNumber evidence="20">2.7.7.23</ecNumber>
        </recommendedName>
        <alternativeName>
            <fullName evidence="20">N-acetylglucosamine-1-phosphate uridyltransferase</fullName>
        </alternativeName>
    </domain>
    <domain>
        <recommendedName>
            <fullName evidence="20">Glucosamine-1-phosphate N-acetyltransferase</fullName>
            <ecNumber evidence="20">2.3.1.157</ecNumber>
        </recommendedName>
    </domain>
</protein>
<feature type="domain" description="Nucleotidyl transferase" evidence="21">
    <location>
        <begin position="5"/>
        <end position="208"/>
    </location>
</feature>
<feature type="binding site" evidence="20">
    <location>
        <position position="100"/>
    </location>
    <ligand>
        <name>Mg(2+)</name>
        <dbReference type="ChEBI" id="CHEBI:18420"/>
    </ligand>
</feature>
<dbReference type="InterPro" id="IPR029044">
    <property type="entry name" value="Nucleotide-diphossugar_trans"/>
</dbReference>
<dbReference type="Gene3D" id="2.160.10.10">
    <property type="entry name" value="Hexapeptide repeat proteins"/>
    <property type="match status" value="1"/>
</dbReference>
<comment type="similarity">
    <text evidence="5 20">In the N-terminal section; belongs to the N-acetylglucosamine-1-phosphate uridyltransferase family.</text>
</comment>
<dbReference type="GO" id="GO:0009245">
    <property type="term" value="P:lipid A biosynthetic process"/>
    <property type="evidence" value="ECO:0007669"/>
    <property type="project" value="UniProtKB-UniRule"/>
</dbReference>
<dbReference type="HAMAP" id="MF_01631">
    <property type="entry name" value="GlmU"/>
    <property type="match status" value="1"/>
</dbReference>
<feature type="active site" description="Proton acceptor" evidence="20">
    <location>
        <position position="355"/>
    </location>
</feature>
<keyword evidence="7 20" id="KW-0808">Transferase</keyword>
<dbReference type="GO" id="GO:0000287">
    <property type="term" value="F:magnesium ion binding"/>
    <property type="evidence" value="ECO:0007669"/>
    <property type="project" value="UniProtKB-UniRule"/>
</dbReference>
<feature type="binding site" evidence="20">
    <location>
        <position position="162"/>
    </location>
    <ligand>
        <name>UDP-N-acetyl-alpha-D-glucosamine</name>
        <dbReference type="ChEBI" id="CHEBI:57705"/>
    </ligand>
</feature>
<evidence type="ECO:0000256" key="15">
    <source>
        <dbReference type="ARBA" id="ARBA00023315"/>
    </source>
</evidence>
<evidence type="ECO:0000256" key="19">
    <source>
        <dbReference type="ARBA" id="ARBA00049628"/>
    </source>
</evidence>
<dbReference type="Pfam" id="PF00132">
    <property type="entry name" value="Hexapep"/>
    <property type="match status" value="2"/>
</dbReference>
<dbReference type="GO" id="GO:0008360">
    <property type="term" value="P:regulation of cell shape"/>
    <property type="evidence" value="ECO:0007669"/>
    <property type="project" value="UniProtKB-KW"/>
</dbReference>
<keyword evidence="12 20" id="KW-0133">Cell shape</keyword>
<feature type="binding site" evidence="20">
    <location>
        <position position="372"/>
    </location>
    <ligand>
        <name>acetyl-CoA</name>
        <dbReference type="ChEBI" id="CHEBI:57288"/>
    </ligand>
</feature>
<keyword evidence="13 20" id="KW-0573">Peptidoglycan synthesis</keyword>
<evidence type="ECO:0000256" key="13">
    <source>
        <dbReference type="ARBA" id="ARBA00022984"/>
    </source>
</evidence>
<feature type="region of interest" description="Linker" evidence="20">
    <location>
        <begin position="223"/>
        <end position="243"/>
    </location>
</feature>
<evidence type="ECO:0000256" key="7">
    <source>
        <dbReference type="ARBA" id="ARBA00022679"/>
    </source>
</evidence>
<comment type="subcellular location">
    <subcellularLocation>
        <location evidence="1 20">Cytoplasm</location>
    </subcellularLocation>
</comment>
<comment type="caution">
    <text evidence="22">The sequence shown here is derived from an EMBL/GenBank/DDBJ whole genome shotgun (WGS) entry which is preliminary data.</text>
</comment>
<dbReference type="GO" id="GO:0000902">
    <property type="term" value="P:cell morphogenesis"/>
    <property type="evidence" value="ECO:0007669"/>
    <property type="project" value="UniProtKB-UniRule"/>
</dbReference>
<evidence type="ECO:0000256" key="16">
    <source>
        <dbReference type="ARBA" id="ARBA00023316"/>
    </source>
</evidence>
<evidence type="ECO:0000256" key="6">
    <source>
        <dbReference type="ARBA" id="ARBA00022490"/>
    </source>
</evidence>
<feature type="binding site" evidence="20">
    <location>
        <position position="432"/>
    </location>
    <ligand>
        <name>acetyl-CoA</name>
        <dbReference type="ChEBI" id="CHEBI:57288"/>
    </ligand>
</feature>
<dbReference type="InterPro" id="IPR011004">
    <property type="entry name" value="Trimer_LpxA-like_sf"/>
</dbReference>
<comment type="subunit">
    <text evidence="20">Homotrimer.</text>
</comment>
<feature type="binding site" evidence="20">
    <location>
        <position position="369"/>
    </location>
    <ligand>
        <name>UDP-N-acetyl-alpha-D-glucosamine</name>
        <dbReference type="ChEBI" id="CHEBI:57705"/>
    </ligand>
</feature>
<evidence type="ECO:0000256" key="12">
    <source>
        <dbReference type="ARBA" id="ARBA00022960"/>
    </source>
</evidence>
<feature type="binding site" evidence="20">
    <location>
        <position position="358"/>
    </location>
    <ligand>
        <name>UDP-N-acetyl-alpha-D-glucosamine</name>
        <dbReference type="ChEBI" id="CHEBI:57705"/>
    </ligand>
</feature>